<feature type="domain" description="Integrase catalytic" evidence="7">
    <location>
        <begin position="472"/>
        <end position="631"/>
    </location>
</feature>
<evidence type="ECO:0000259" key="6">
    <source>
        <dbReference type="PROSITE" id="PS50878"/>
    </source>
</evidence>
<dbReference type="Pfam" id="PF07679">
    <property type="entry name" value="I-set"/>
    <property type="match status" value="1"/>
</dbReference>
<dbReference type="InterPro" id="IPR036397">
    <property type="entry name" value="RNaseH_sf"/>
</dbReference>
<dbReference type="InterPro" id="IPR016197">
    <property type="entry name" value="Chromo-like_dom_sf"/>
</dbReference>
<dbReference type="SUPFAM" id="SSF56672">
    <property type="entry name" value="DNA/RNA polymerases"/>
    <property type="match status" value="1"/>
</dbReference>
<dbReference type="GO" id="GO:0005694">
    <property type="term" value="C:chromosome"/>
    <property type="evidence" value="ECO:0007669"/>
    <property type="project" value="UniProtKB-ARBA"/>
</dbReference>
<dbReference type="SUPFAM" id="SSF53098">
    <property type="entry name" value="Ribonuclease H-like"/>
    <property type="match status" value="1"/>
</dbReference>
<dbReference type="PANTHER" id="PTHR46585:SF1">
    <property type="entry name" value="CHROMO DOMAIN-CONTAINING PROTEIN"/>
    <property type="match status" value="1"/>
</dbReference>
<feature type="domain" description="Reverse transcriptase" evidence="6">
    <location>
        <begin position="1"/>
        <end position="81"/>
    </location>
</feature>
<dbReference type="InterPro" id="IPR007110">
    <property type="entry name" value="Ig-like_dom"/>
</dbReference>
<dbReference type="InterPro" id="IPR043502">
    <property type="entry name" value="DNA/RNA_pol_sf"/>
</dbReference>
<dbReference type="EMBL" id="JABXBU010000002">
    <property type="protein sequence ID" value="KAF8795493.1"/>
    <property type="molecule type" value="Genomic_DNA"/>
</dbReference>
<dbReference type="PANTHER" id="PTHR46585">
    <property type="entry name" value="INTEGRASE CORE DOMAIN CONTAINING PROTEIN"/>
    <property type="match status" value="1"/>
</dbReference>
<dbReference type="Proteomes" id="UP000807504">
    <property type="component" value="Unassembled WGS sequence"/>
</dbReference>
<dbReference type="InterPro" id="IPR001584">
    <property type="entry name" value="Integrase_cat-core"/>
</dbReference>
<keyword evidence="3" id="KW-0677">Repeat</keyword>
<evidence type="ECO:0000256" key="1">
    <source>
        <dbReference type="ARBA" id="ARBA00022614"/>
    </source>
</evidence>
<dbReference type="InterPro" id="IPR013098">
    <property type="entry name" value="Ig_I-set"/>
</dbReference>
<protein>
    <submittedName>
        <fullName evidence="8">Uncharacterized transposon-derived like protein</fullName>
    </submittedName>
</protein>
<gene>
    <name evidence="8" type="ORF">HNY73_003337</name>
</gene>
<dbReference type="CDD" id="cd01647">
    <property type="entry name" value="RT_LTR"/>
    <property type="match status" value="1"/>
</dbReference>
<evidence type="ECO:0000259" key="5">
    <source>
        <dbReference type="PROSITE" id="PS50835"/>
    </source>
</evidence>
<name>A0A8T0G2L7_ARGBR</name>
<dbReference type="InterPro" id="IPR000953">
    <property type="entry name" value="Chromo/chromo_shadow_dom"/>
</dbReference>
<dbReference type="InterPro" id="IPR000483">
    <property type="entry name" value="Cys-rich_flank_reg_C"/>
</dbReference>
<accession>A0A8T0G2L7</accession>
<keyword evidence="9" id="KW-1185">Reference proteome</keyword>
<reference evidence="8" key="2">
    <citation type="submission" date="2020-06" db="EMBL/GenBank/DDBJ databases">
        <authorList>
            <person name="Sheffer M."/>
        </authorList>
    </citation>
    <scope>NUCLEOTIDE SEQUENCE</scope>
</reference>
<dbReference type="Gene3D" id="3.30.420.10">
    <property type="entry name" value="Ribonuclease H-like superfamily/Ribonuclease H"/>
    <property type="match status" value="1"/>
</dbReference>
<dbReference type="GO" id="GO:0015074">
    <property type="term" value="P:DNA integration"/>
    <property type="evidence" value="ECO:0007669"/>
    <property type="project" value="InterPro"/>
</dbReference>
<evidence type="ECO:0000259" key="4">
    <source>
        <dbReference type="PROSITE" id="PS50013"/>
    </source>
</evidence>
<sequence>MPFGLANAPYFFSKVMSQVLENCESFAVPCLDDIAIYSQNWEDHLKHIEKVLKRVGDANLTIKPSKCKFVQSHTKYLGHIVGRGVRTPAEASIKAALDFPTPTRKTLIRAFPGLAGYYAHYVKDFSTDASDIGIRIVISQSDSKGEENPILSIDDNPFACNCSIKWLQKLAKAKKRILGTSWDQITCNDPEIPTSVALLINVTIPNCELPKVHIKHKKVIMNESQSADLFCSATGDPPLSLFWNTTALASIHTVEDLEIQGTIDYDNESPDMFHNFSFNSTKKIKVLKIFAAKRDDNVNLYCIAENDVGQEIAQVPLEIHSIPKIIEIEGSKNGHCCINYLVTGFPKPDRKWYFNNLLLRNPMILDLENSKTMENSYLTDGCLQCEITAQMEEGLFTLVASNVYGTVNQSIDAKFSKAYENPEHPGSFGGVEALFKATNGAYRRQEIKNWLSKKESYTLHKAIRKKFKKNKVLVNQMNQQFQADLVDMRSLSEFNDGYNYLLTCICILSKYAWAIPLKGKASKTIISAFKMIFSERTPLKLQTDRGKEFVNKLFQNYLKRMKIKFFVTNNNTKASVVERFNRTLKTKMWKYFTEKNTKRYIDVIDKLIFSYNNTWHRSIRMTPASVSFENQGQAWKNLYADQKIKLMKPKFKVGDTVRISKEKLLFEKGYEQNWTIEIFTVDRVLLRNPVVYKIKDLNGEEIEGTFYEQELQKVIDSGFYPVEKILKTRTRKGQLEYFVKFRGYPEKFNTWLPTPITIDGGWEVGLVDLIYPHTWYNIRSNNNLFGFDLGDGKSIARRIPSGCYETIPDILNGMYLESFKNKIEMTYHPVIKRVRIKTKGGAKVILHKGISELLGFEPGELGGNVESPFIADPSAAFPVIYVYCDLVESQIVGDVQAPLLKIVKVEGKDGEVVNAHFVRPHYVPVLRQHFQTIEMSLRLHSGELVPFERGRVIVVLHFRMRQLV</sequence>
<evidence type="ECO:0000256" key="2">
    <source>
        <dbReference type="ARBA" id="ARBA00022729"/>
    </source>
</evidence>
<dbReference type="AlphaFoldDB" id="A0A8T0G2L7"/>
<dbReference type="Gene3D" id="3.30.70.270">
    <property type="match status" value="1"/>
</dbReference>
<dbReference type="InterPro" id="IPR012337">
    <property type="entry name" value="RNaseH-like_sf"/>
</dbReference>
<dbReference type="FunFam" id="3.30.70.270:FF:000003">
    <property type="entry name" value="Transposon Ty3-G Gag-Pol polyprotein"/>
    <property type="match status" value="1"/>
</dbReference>
<dbReference type="CDD" id="cd00024">
    <property type="entry name" value="CD_CSD"/>
    <property type="match status" value="1"/>
</dbReference>
<evidence type="ECO:0000313" key="8">
    <source>
        <dbReference type="EMBL" id="KAF8795493.1"/>
    </source>
</evidence>
<dbReference type="SMART" id="SM00082">
    <property type="entry name" value="LRRCT"/>
    <property type="match status" value="1"/>
</dbReference>
<dbReference type="PROSITE" id="PS50994">
    <property type="entry name" value="INTEGRASE"/>
    <property type="match status" value="1"/>
</dbReference>
<evidence type="ECO:0000313" key="9">
    <source>
        <dbReference type="Proteomes" id="UP000807504"/>
    </source>
</evidence>
<dbReference type="InterPro" id="IPR023780">
    <property type="entry name" value="Chromo_domain"/>
</dbReference>
<dbReference type="SUPFAM" id="SSF54160">
    <property type="entry name" value="Chromo domain-like"/>
    <property type="match status" value="1"/>
</dbReference>
<dbReference type="Pfam" id="PF00078">
    <property type="entry name" value="RVT_1"/>
    <property type="match status" value="1"/>
</dbReference>
<dbReference type="PROSITE" id="PS50835">
    <property type="entry name" value="IG_LIKE"/>
    <property type="match status" value="1"/>
</dbReference>
<comment type="caution">
    <text evidence="8">The sequence shown here is derived from an EMBL/GenBank/DDBJ whole genome shotgun (WGS) entry which is preliminary data.</text>
</comment>
<dbReference type="Pfam" id="PF00665">
    <property type="entry name" value="rve"/>
    <property type="match status" value="1"/>
</dbReference>
<proteinExistence type="predicted"/>
<dbReference type="GO" id="GO:0071897">
    <property type="term" value="P:DNA biosynthetic process"/>
    <property type="evidence" value="ECO:0007669"/>
    <property type="project" value="UniProtKB-ARBA"/>
</dbReference>
<keyword evidence="1" id="KW-0433">Leucine-rich repeat</keyword>
<dbReference type="PROSITE" id="PS50878">
    <property type="entry name" value="RT_POL"/>
    <property type="match status" value="1"/>
</dbReference>
<dbReference type="GO" id="GO:0042575">
    <property type="term" value="C:DNA polymerase complex"/>
    <property type="evidence" value="ECO:0007669"/>
    <property type="project" value="UniProtKB-ARBA"/>
</dbReference>
<evidence type="ECO:0000256" key="3">
    <source>
        <dbReference type="ARBA" id="ARBA00022737"/>
    </source>
</evidence>
<dbReference type="InterPro" id="IPR043128">
    <property type="entry name" value="Rev_trsase/Diguanyl_cyclase"/>
</dbReference>
<keyword evidence="2" id="KW-0732">Signal</keyword>
<dbReference type="PROSITE" id="PS50013">
    <property type="entry name" value="CHROMO_2"/>
    <property type="match status" value="1"/>
</dbReference>
<dbReference type="GO" id="GO:0003676">
    <property type="term" value="F:nucleic acid binding"/>
    <property type="evidence" value="ECO:0007669"/>
    <property type="project" value="InterPro"/>
</dbReference>
<dbReference type="InterPro" id="IPR013783">
    <property type="entry name" value="Ig-like_fold"/>
</dbReference>
<dbReference type="Gene3D" id="2.60.40.10">
    <property type="entry name" value="Immunoglobulins"/>
    <property type="match status" value="2"/>
</dbReference>
<organism evidence="8 9">
    <name type="scientific">Argiope bruennichi</name>
    <name type="common">Wasp spider</name>
    <name type="synonym">Aranea bruennichi</name>
    <dbReference type="NCBI Taxonomy" id="94029"/>
    <lineage>
        <taxon>Eukaryota</taxon>
        <taxon>Metazoa</taxon>
        <taxon>Ecdysozoa</taxon>
        <taxon>Arthropoda</taxon>
        <taxon>Chelicerata</taxon>
        <taxon>Arachnida</taxon>
        <taxon>Araneae</taxon>
        <taxon>Araneomorphae</taxon>
        <taxon>Entelegynae</taxon>
        <taxon>Araneoidea</taxon>
        <taxon>Araneidae</taxon>
        <taxon>Argiope</taxon>
    </lineage>
</organism>
<dbReference type="InterPro" id="IPR000477">
    <property type="entry name" value="RT_dom"/>
</dbReference>
<dbReference type="SUPFAM" id="SSF48726">
    <property type="entry name" value="Immunoglobulin"/>
    <property type="match status" value="1"/>
</dbReference>
<dbReference type="SMART" id="SM00298">
    <property type="entry name" value="CHROMO"/>
    <property type="match status" value="1"/>
</dbReference>
<dbReference type="Gene3D" id="3.80.10.10">
    <property type="entry name" value="Ribonuclease Inhibitor"/>
    <property type="match status" value="1"/>
</dbReference>
<dbReference type="Gene3D" id="2.40.50.40">
    <property type="match status" value="1"/>
</dbReference>
<dbReference type="Pfam" id="PF00385">
    <property type="entry name" value="Chromo"/>
    <property type="match status" value="1"/>
</dbReference>
<feature type="domain" description="Chromo" evidence="4">
    <location>
        <begin position="720"/>
        <end position="753"/>
    </location>
</feature>
<evidence type="ECO:0000259" key="7">
    <source>
        <dbReference type="PROSITE" id="PS50994"/>
    </source>
</evidence>
<dbReference type="InterPro" id="IPR036179">
    <property type="entry name" value="Ig-like_dom_sf"/>
</dbReference>
<dbReference type="InterPro" id="IPR032675">
    <property type="entry name" value="LRR_dom_sf"/>
</dbReference>
<reference evidence="8" key="1">
    <citation type="journal article" date="2020" name="bioRxiv">
        <title>Chromosome-level reference genome of the European wasp spider Argiope bruennichi: a resource for studies on range expansion and evolutionary adaptation.</title>
        <authorList>
            <person name="Sheffer M.M."/>
            <person name="Hoppe A."/>
            <person name="Krehenwinkel H."/>
            <person name="Uhl G."/>
            <person name="Kuss A.W."/>
            <person name="Jensen L."/>
            <person name="Jensen C."/>
            <person name="Gillespie R.G."/>
            <person name="Hoff K.J."/>
            <person name="Prost S."/>
        </authorList>
    </citation>
    <scope>NUCLEOTIDE SEQUENCE</scope>
</reference>
<feature type="domain" description="Ig-like" evidence="5">
    <location>
        <begin position="210"/>
        <end position="318"/>
    </location>
</feature>